<accession>A0A2T5JD66</accession>
<dbReference type="Pfam" id="PF08241">
    <property type="entry name" value="Methyltransf_11"/>
    <property type="match status" value="1"/>
</dbReference>
<dbReference type="EMBL" id="QAOQ01000002">
    <property type="protein sequence ID" value="PTQ99703.1"/>
    <property type="molecule type" value="Genomic_DNA"/>
</dbReference>
<evidence type="ECO:0000313" key="3">
    <source>
        <dbReference type="Proteomes" id="UP000244168"/>
    </source>
</evidence>
<feature type="domain" description="Methyltransferase type 11" evidence="1">
    <location>
        <begin position="119"/>
        <end position="161"/>
    </location>
</feature>
<gene>
    <name evidence="2" type="ORF">C8P68_102532</name>
</gene>
<evidence type="ECO:0000313" key="2">
    <source>
        <dbReference type="EMBL" id="PTQ99703.1"/>
    </source>
</evidence>
<dbReference type="InterPro" id="IPR029063">
    <property type="entry name" value="SAM-dependent_MTases_sf"/>
</dbReference>
<keyword evidence="2" id="KW-0808">Transferase</keyword>
<dbReference type="RefSeq" id="WP_107827620.1">
    <property type="nucleotide sequence ID" value="NZ_CP160205.1"/>
</dbReference>
<sequence length="270" mass="30787">MQALIEACLNGSCIYGDDFTPQQIQHWYDAEREAYADLGSKDASTYRYTYHALNCMYGYRYLGGQRFKNVLGLGAAWGHEFHPIIDRIDSLYIIEPSGNLRSAQIGTLKPVYSAPAVSGKIDYPDGYFDLVTCFGTLHHIPNVSFVLAELCRVTKPGGFILLREPVVSMGDWRQPRAGLTPNERGIPLSLFRNMISDLNLKVLNEGLCFTMTAFVQRAWGRVFKLPIYTFKVYLQADRLLSKLSAWNLQYHATRRLKRIAPHSVYYVLRK</sequence>
<dbReference type="OrthoDB" id="9770553at2"/>
<organism evidence="2 3">
    <name type="scientific">Mucilaginibacter yixingensis</name>
    <dbReference type="NCBI Taxonomy" id="1295612"/>
    <lineage>
        <taxon>Bacteria</taxon>
        <taxon>Pseudomonadati</taxon>
        <taxon>Bacteroidota</taxon>
        <taxon>Sphingobacteriia</taxon>
        <taxon>Sphingobacteriales</taxon>
        <taxon>Sphingobacteriaceae</taxon>
        <taxon>Mucilaginibacter</taxon>
    </lineage>
</organism>
<proteinExistence type="predicted"/>
<dbReference type="GO" id="GO:0032259">
    <property type="term" value="P:methylation"/>
    <property type="evidence" value="ECO:0007669"/>
    <property type="project" value="UniProtKB-KW"/>
</dbReference>
<dbReference type="Gene3D" id="3.40.50.150">
    <property type="entry name" value="Vaccinia Virus protein VP39"/>
    <property type="match status" value="1"/>
</dbReference>
<dbReference type="AlphaFoldDB" id="A0A2T5JD66"/>
<evidence type="ECO:0000259" key="1">
    <source>
        <dbReference type="Pfam" id="PF08241"/>
    </source>
</evidence>
<keyword evidence="2" id="KW-0489">Methyltransferase</keyword>
<name>A0A2T5JD66_9SPHI</name>
<dbReference type="SUPFAM" id="SSF53335">
    <property type="entry name" value="S-adenosyl-L-methionine-dependent methyltransferases"/>
    <property type="match status" value="1"/>
</dbReference>
<reference evidence="2 3" key="1">
    <citation type="submission" date="2018-04" db="EMBL/GenBank/DDBJ databases">
        <title>Genomic Encyclopedia of Archaeal and Bacterial Type Strains, Phase II (KMG-II): from individual species to whole genera.</title>
        <authorList>
            <person name="Goeker M."/>
        </authorList>
    </citation>
    <scope>NUCLEOTIDE SEQUENCE [LARGE SCALE GENOMIC DNA]</scope>
    <source>
        <strain evidence="2 3">DSM 26809</strain>
    </source>
</reference>
<protein>
    <submittedName>
        <fullName evidence="2">Methyltransferase family protein</fullName>
    </submittedName>
</protein>
<keyword evidence="3" id="KW-1185">Reference proteome</keyword>
<comment type="caution">
    <text evidence="2">The sequence shown here is derived from an EMBL/GenBank/DDBJ whole genome shotgun (WGS) entry which is preliminary data.</text>
</comment>
<dbReference type="Proteomes" id="UP000244168">
    <property type="component" value="Unassembled WGS sequence"/>
</dbReference>
<dbReference type="InterPro" id="IPR013216">
    <property type="entry name" value="Methyltransf_11"/>
</dbReference>
<dbReference type="GO" id="GO:0008757">
    <property type="term" value="F:S-adenosylmethionine-dependent methyltransferase activity"/>
    <property type="evidence" value="ECO:0007669"/>
    <property type="project" value="InterPro"/>
</dbReference>